<name>A0A0A9B429_ARUDO</name>
<sequence length="33" mass="4065">MEVGLFSLLFSSFVHLFLSSRRELCMYIYIYIW</sequence>
<protein>
    <submittedName>
        <fullName evidence="1">Uncharacterized protein</fullName>
    </submittedName>
</protein>
<proteinExistence type="predicted"/>
<reference evidence="1" key="1">
    <citation type="submission" date="2014-09" db="EMBL/GenBank/DDBJ databases">
        <authorList>
            <person name="Magalhaes I.L.F."/>
            <person name="Oliveira U."/>
            <person name="Santos F.R."/>
            <person name="Vidigal T.H.D.A."/>
            <person name="Brescovit A.D."/>
            <person name="Santos A.J."/>
        </authorList>
    </citation>
    <scope>NUCLEOTIDE SEQUENCE</scope>
    <source>
        <tissue evidence="1">Shoot tissue taken approximately 20 cm above the soil surface</tissue>
    </source>
</reference>
<dbReference type="EMBL" id="GBRH01240982">
    <property type="protein sequence ID" value="JAD56913.1"/>
    <property type="molecule type" value="Transcribed_RNA"/>
</dbReference>
<reference evidence="1" key="2">
    <citation type="journal article" date="2015" name="Data Brief">
        <title>Shoot transcriptome of the giant reed, Arundo donax.</title>
        <authorList>
            <person name="Barrero R.A."/>
            <person name="Guerrero F.D."/>
            <person name="Moolhuijzen P."/>
            <person name="Goolsby J.A."/>
            <person name="Tidwell J."/>
            <person name="Bellgard S.E."/>
            <person name="Bellgard M.I."/>
        </authorList>
    </citation>
    <scope>NUCLEOTIDE SEQUENCE</scope>
    <source>
        <tissue evidence="1">Shoot tissue taken approximately 20 cm above the soil surface</tissue>
    </source>
</reference>
<evidence type="ECO:0000313" key="1">
    <source>
        <dbReference type="EMBL" id="JAD56913.1"/>
    </source>
</evidence>
<dbReference type="AlphaFoldDB" id="A0A0A9B429"/>
<accession>A0A0A9B429</accession>
<organism evidence="1">
    <name type="scientific">Arundo donax</name>
    <name type="common">Giant reed</name>
    <name type="synonym">Donax arundinaceus</name>
    <dbReference type="NCBI Taxonomy" id="35708"/>
    <lineage>
        <taxon>Eukaryota</taxon>
        <taxon>Viridiplantae</taxon>
        <taxon>Streptophyta</taxon>
        <taxon>Embryophyta</taxon>
        <taxon>Tracheophyta</taxon>
        <taxon>Spermatophyta</taxon>
        <taxon>Magnoliopsida</taxon>
        <taxon>Liliopsida</taxon>
        <taxon>Poales</taxon>
        <taxon>Poaceae</taxon>
        <taxon>PACMAD clade</taxon>
        <taxon>Arundinoideae</taxon>
        <taxon>Arundineae</taxon>
        <taxon>Arundo</taxon>
    </lineage>
</organism>